<keyword evidence="3" id="KW-1185">Reference proteome</keyword>
<evidence type="ECO:0000259" key="1">
    <source>
        <dbReference type="PROSITE" id="PS51186"/>
    </source>
</evidence>
<organism evidence="2 3">
    <name type="scientific">Spiroplasma diminutum CUAS-1</name>
    <dbReference type="NCBI Taxonomy" id="1276221"/>
    <lineage>
        <taxon>Bacteria</taxon>
        <taxon>Bacillati</taxon>
        <taxon>Mycoplasmatota</taxon>
        <taxon>Mollicutes</taxon>
        <taxon>Entomoplasmatales</taxon>
        <taxon>Spiroplasmataceae</taxon>
        <taxon>Spiroplasma</taxon>
    </lineage>
</organism>
<dbReference type="GO" id="GO:0016747">
    <property type="term" value="F:acyltransferase activity, transferring groups other than amino-acyl groups"/>
    <property type="evidence" value="ECO:0007669"/>
    <property type="project" value="InterPro"/>
</dbReference>
<dbReference type="KEGG" id="sdi:SDIMI_v3c04910"/>
<dbReference type="RefSeq" id="WP_020836427.1">
    <property type="nucleotide sequence ID" value="NC_021833.1"/>
</dbReference>
<dbReference type="SUPFAM" id="SSF55729">
    <property type="entry name" value="Acyl-CoA N-acyltransferases (Nat)"/>
    <property type="match status" value="1"/>
</dbReference>
<dbReference type="EMBL" id="CP005076">
    <property type="protein sequence ID" value="AGR42195.1"/>
    <property type="molecule type" value="Genomic_DNA"/>
</dbReference>
<dbReference type="CDD" id="cd04301">
    <property type="entry name" value="NAT_SF"/>
    <property type="match status" value="1"/>
</dbReference>
<dbReference type="InParanoid" id="S5MJR6"/>
<accession>S5MJR6</accession>
<dbReference type="STRING" id="1276221.SDIMI_v3c04910"/>
<dbReference type="InterPro" id="IPR000182">
    <property type="entry name" value="GNAT_dom"/>
</dbReference>
<name>S5MJR6_9MOLU</name>
<dbReference type="eggNOG" id="COG1670">
    <property type="taxonomic scope" value="Bacteria"/>
</dbReference>
<protein>
    <submittedName>
        <fullName evidence="2">Acetyltransferase, GNAT family</fullName>
    </submittedName>
</protein>
<dbReference type="Pfam" id="PF13302">
    <property type="entry name" value="Acetyltransf_3"/>
    <property type="match status" value="1"/>
</dbReference>
<feature type="domain" description="N-acetyltransferase" evidence="1">
    <location>
        <begin position="7"/>
        <end position="159"/>
    </location>
</feature>
<evidence type="ECO:0000313" key="3">
    <source>
        <dbReference type="Proteomes" id="UP000014983"/>
    </source>
</evidence>
<dbReference type="HOGENOM" id="CLU_013985_3_6_14"/>
<dbReference type="PATRIC" id="fig|1276221.3.peg.490"/>
<dbReference type="AlphaFoldDB" id="S5MJR6"/>
<dbReference type="InterPro" id="IPR051531">
    <property type="entry name" value="N-acetyltransferase"/>
</dbReference>
<proteinExistence type="predicted"/>
<dbReference type="PROSITE" id="PS51186">
    <property type="entry name" value="GNAT"/>
    <property type="match status" value="1"/>
</dbReference>
<keyword evidence="2" id="KW-0808">Transferase</keyword>
<dbReference type="PANTHER" id="PTHR43792">
    <property type="entry name" value="GNAT FAMILY, PUTATIVE (AFU_ORTHOLOGUE AFUA_3G00765)-RELATED-RELATED"/>
    <property type="match status" value="1"/>
</dbReference>
<evidence type="ECO:0000313" key="2">
    <source>
        <dbReference type="EMBL" id="AGR42195.1"/>
    </source>
</evidence>
<reference evidence="2 3" key="1">
    <citation type="journal article" date="2013" name="Genome Biol. Evol.">
        <title>Comparison of metabolic capacities and inference of gene content evolution in mosquito-associated Spiroplasma diminutum and S. taiwanense.</title>
        <authorList>
            <person name="Lo W.S."/>
            <person name="Ku C."/>
            <person name="Chen L.L."/>
            <person name="Chang T.H."/>
            <person name="Kuo C.H."/>
        </authorList>
    </citation>
    <scope>NUCLEOTIDE SEQUENCE [LARGE SCALE GENOMIC DNA]</scope>
    <source>
        <strain evidence="2">CUAS-1</strain>
    </source>
</reference>
<dbReference type="Proteomes" id="UP000014983">
    <property type="component" value="Chromosome"/>
</dbReference>
<dbReference type="FunCoup" id="S5MJR6">
    <property type="interactions" value="4"/>
</dbReference>
<sequence>MIETKRLILRRIQIEDAKDIFEYSSDLENTKYVDFITHKSLDETKEIITKIFIDDFEGKYGIVLKENNKLIGIIEARLKENLVDLGWIINKNYWNKGYCTEAAKEIIELYRQKFNINIFTASFKEGNESSRKVMEKLGFTYKNESFNKNNIKVKNYILV</sequence>
<gene>
    <name evidence="2" type="ORF">SDIMI_v3c04910</name>
</gene>
<dbReference type="InterPro" id="IPR016181">
    <property type="entry name" value="Acyl_CoA_acyltransferase"/>
</dbReference>
<dbReference type="OrthoDB" id="389566at2"/>
<dbReference type="Gene3D" id="3.40.630.30">
    <property type="match status" value="1"/>
</dbReference>